<dbReference type="OrthoDB" id="9768177at2"/>
<dbReference type="NCBIfam" id="TIGR04056">
    <property type="entry name" value="OMP_RagA_SusC"/>
    <property type="match status" value="1"/>
</dbReference>
<protein>
    <submittedName>
        <fullName evidence="9">SusC/RagA family TonB-linked outer membrane protein</fullName>
    </submittedName>
</protein>
<comment type="subcellular location">
    <subcellularLocation>
        <location evidence="1 7">Cell outer membrane</location>
        <topology evidence="1 7">Multi-pass membrane protein</topology>
    </subcellularLocation>
</comment>
<dbReference type="SUPFAM" id="SSF56935">
    <property type="entry name" value="Porins"/>
    <property type="match status" value="1"/>
</dbReference>
<dbReference type="InterPro" id="IPR023997">
    <property type="entry name" value="TonB-dep_OMP_SusC/RagA_CS"/>
</dbReference>
<dbReference type="EMBL" id="QWET01000024">
    <property type="protein sequence ID" value="RIH63218.1"/>
    <property type="molecule type" value="Genomic_DNA"/>
</dbReference>
<keyword evidence="6 7" id="KW-0998">Cell outer membrane</keyword>
<gene>
    <name evidence="9" type="ORF">D1164_21075</name>
</gene>
<comment type="similarity">
    <text evidence="7">Belongs to the TonB-dependent receptor family.</text>
</comment>
<keyword evidence="10" id="KW-1185">Reference proteome</keyword>
<dbReference type="InterPro" id="IPR037066">
    <property type="entry name" value="Plug_dom_sf"/>
</dbReference>
<dbReference type="Gene3D" id="2.40.170.20">
    <property type="entry name" value="TonB-dependent receptor, beta-barrel domain"/>
    <property type="match status" value="1"/>
</dbReference>
<dbReference type="InterPro" id="IPR008969">
    <property type="entry name" value="CarboxyPept-like_regulatory"/>
</dbReference>
<sequence>MKIFCLTGFLQKETKKKWGRIMRLTFLLMVGFILSTSANSYSQNTRMDIKLKNGTIIDLIAYVEDNSEFVFLYKNEDLDLEKKLSVELEDATIYKVLDVAFKGQNVAWDVYDRQIIIRKGANTVPWVQRDMQQQKTVTGVVTDQEGQPLPGVTVVVKGTTTGTVTDNDGGFSLRIPNDAEILQFSFIGMKTQDVSVAGKTTFTVSMEEETIGLEEVVAVGYGSMKRSDITGSISSVNMESLKNQPVRGLSDMLSGRVAGMNLSRTSGDIGAPTKIRIRGANSIEGDNSPLTVVDGVIGAPIGPIQDVESIEVLKDASATAIYGERASNGVILVTTKKATSAEPVIRLSLNTGFSYRNIDYPDKMNAAEYAEYINDYNQAQTFSAAEITEFRNTGGTNWLDAITQTGLKNDHQISYSQKLDKLSVYMSARYDDEKGTMINTESGGNYSLRSKVGFQPSKRLTMDLDITASKSKTKNGGLSTGTSKHHPFFQALNWSPTEPVWLDEENGIYNNTDHHGALLDSPYMYAMEQNNFREDHSVASILNANYKITDYLSYSVTGFASKSGTASGSYYNAWLEPNDPYGRRSQSERFDWRLINKIDFNKTFAEAHNVMVTGVYEAEALEGWSLNGTGKKMPLPDLASYYTIGISNEQSTSSGYDKASRIAYMGRLNYNYKSRYYVTASYRVDGKSGPANRVEENKFGGFPSFAASWRLSEEPFMKANGIFDNFKIRAGWGQTGNPSDFVYTIMKSNNYDYGIDANVLGYIPGKPANPLLKWETTTQIDFGLDITTFNGKLSVSFDYFDKLTEDLLTLLELPVYYGYATDGAYLQNLGEVSNKGFEFTVDFKPVQTRDFFWDVNFNVSTVKNKVLDLGEQAAFMTGTNGNGMLSENTYRVQEDLPLGTIWGYKWLGIWQESEAAQAETYGNVPGDYKYEDVNNDGAYNLNDDGQAIGDANPDFVWALNNSISYKNFDFSLLIQGMQGQDVFNLARAAMSTVHADARTIMLKAPATDYWTPTNTDAEYKSIHSTSDAKRLNSSQWIEDGSWVKVKHVGLTYNVPRNWVKFGTLALTVSAQELLTFTNYKGLDPEVSASGSSDLWGGCDFGTQPLPTTVTFGVSLEF</sequence>
<dbReference type="Gene3D" id="2.60.40.1120">
    <property type="entry name" value="Carboxypeptidase-like, regulatory domain"/>
    <property type="match status" value="1"/>
</dbReference>
<dbReference type="PROSITE" id="PS52016">
    <property type="entry name" value="TONB_DEPENDENT_REC_3"/>
    <property type="match status" value="1"/>
</dbReference>
<evidence type="ECO:0000313" key="9">
    <source>
        <dbReference type="EMBL" id="RIH63218.1"/>
    </source>
</evidence>
<reference evidence="9 10" key="1">
    <citation type="journal article" date="2015" name="Int. J. Syst. Evol. Microbiol.">
        <title>Mariniphaga sediminis sp. nov., isolated from coastal sediment.</title>
        <authorList>
            <person name="Wang F.Q."/>
            <person name="Shen Q.Y."/>
            <person name="Chen G.J."/>
            <person name="Du Z.J."/>
        </authorList>
    </citation>
    <scope>NUCLEOTIDE SEQUENCE [LARGE SCALE GENOMIC DNA]</scope>
    <source>
        <strain evidence="9 10">SY21</strain>
    </source>
</reference>
<dbReference type="SUPFAM" id="SSF49464">
    <property type="entry name" value="Carboxypeptidase regulatory domain-like"/>
    <property type="match status" value="1"/>
</dbReference>
<keyword evidence="3 7" id="KW-1134">Transmembrane beta strand</keyword>
<accession>A0A399CW58</accession>
<dbReference type="RefSeq" id="WP_119351885.1">
    <property type="nucleotide sequence ID" value="NZ_QWET01000024.1"/>
</dbReference>
<evidence type="ECO:0000256" key="5">
    <source>
        <dbReference type="ARBA" id="ARBA00023136"/>
    </source>
</evidence>
<evidence type="ECO:0000256" key="6">
    <source>
        <dbReference type="ARBA" id="ARBA00023237"/>
    </source>
</evidence>
<dbReference type="Gene3D" id="2.170.130.10">
    <property type="entry name" value="TonB-dependent receptor, plug domain"/>
    <property type="match status" value="1"/>
</dbReference>
<keyword evidence="2 7" id="KW-0813">Transport</keyword>
<feature type="domain" description="TonB-dependent receptor plug" evidence="8">
    <location>
        <begin position="226"/>
        <end position="330"/>
    </location>
</feature>
<dbReference type="InterPro" id="IPR036942">
    <property type="entry name" value="Beta-barrel_TonB_sf"/>
</dbReference>
<dbReference type="FunFam" id="2.60.40.1120:FF:000003">
    <property type="entry name" value="Outer membrane protein Omp121"/>
    <property type="match status" value="1"/>
</dbReference>
<dbReference type="Pfam" id="PF07715">
    <property type="entry name" value="Plug"/>
    <property type="match status" value="1"/>
</dbReference>
<dbReference type="GO" id="GO:0009279">
    <property type="term" value="C:cell outer membrane"/>
    <property type="evidence" value="ECO:0007669"/>
    <property type="project" value="UniProtKB-SubCell"/>
</dbReference>
<dbReference type="Pfam" id="PF13715">
    <property type="entry name" value="CarbopepD_reg_2"/>
    <property type="match status" value="1"/>
</dbReference>
<dbReference type="AlphaFoldDB" id="A0A399CW58"/>
<evidence type="ECO:0000313" key="10">
    <source>
        <dbReference type="Proteomes" id="UP000266441"/>
    </source>
</evidence>
<dbReference type="InterPro" id="IPR039426">
    <property type="entry name" value="TonB-dep_rcpt-like"/>
</dbReference>
<evidence type="ECO:0000256" key="7">
    <source>
        <dbReference type="PROSITE-ProRule" id="PRU01360"/>
    </source>
</evidence>
<dbReference type="InterPro" id="IPR023996">
    <property type="entry name" value="TonB-dep_OMP_SusC/RagA"/>
</dbReference>
<name>A0A399CW58_9BACT</name>
<comment type="caution">
    <text evidence="9">The sequence shown here is derived from an EMBL/GenBank/DDBJ whole genome shotgun (WGS) entry which is preliminary data.</text>
</comment>
<organism evidence="9 10">
    <name type="scientific">Mariniphaga sediminis</name>
    <dbReference type="NCBI Taxonomy" id="1628158"/>
    <lineage>
        <taxon>Bacteria</taxon>
        <taxon>Pseudomonadati</taxon>
        <taxon>Bacteroidota</taxon>
        <taxon>Bacteroidia</taxon>
        <taxon>Marinilabiliales</taxon>
        <taxon>Prolixibacteraceae</taxon>
        <taxon>Mariniphaga</taxon>
    </lineage>
</organism>
<evidence type="ECO:0000256" key="4">
    <source>
        <dbReference type="ARBA" id="ARBA00022692"/>
    </source>
</evidence>
<evidence type="ECO:0000256" key="2">
    <source>
        <dbReference type="ARBA" id="ARBA00022448"/>
    </source>
</evidence>
<dbReference type="NCBIfam" id="TIGR04057">
    <property type="entry name" value="SusC_RagA_signa"/>
    <property type="match status" value="1"/>
</dbReference>
<proteinExistence type="inferred from homology"/>
<evidence type="ECO:0000259" key="8">
    <source>
        <dbReference type="Pfam" id="PF07715"/>
    </source>
</evidence>
<keyword evidence="4 7" id="KW-0812">Transmembrane</keyword>
<evidence type="ECO:0000256" key="1">
    <source>
        <dbReference type="ARBA" id="ARBA00004571"/>
    </source>
</evidence>
<keyword evidence="5 7" id="KW-0472">Membrane</keyword>
<evidence type="ECO:0000256" key="3">
    <source>
        <dbReference type="ARBA" id="ARBA00022452"/>
    </source>
</evidence>
<dbReference type="InterPro" id="IPR012910">
    <property type="entry name" value="Plug_dom"/>
</dbReference>
<dbReference type="Proteomes" id="UP000266441">
    <property type="component" value="Unassembled WGS sequence"/>
</dbReference>